<reference evidence="2" key="1">
    <citation type="journal article" date="2019" name="Int. J. Syst. Evol. Microbiol.">
        <title>The Global Catalogue of Microorganisms (GCM) 10K type strain sequencing project: providing services to taxonomists for standard genome sequencing and annotation.</title>
        <authorList>
            <consortium name="The Broad Institute Genomics Platform"/>
            <consortium name="The Broad Institute Genome Sequencing Center for Infectious Disease"/>
            <person name="Wu L."/>
            <person name="Ma J."/>
        </authorList>
    </citation>
    <scope>NUCLEOTIDE SEQUENCE [LARGE SCALE GENOMIC DNA]</scope>
    <source>
        <strain evidence="2">JCM 17017</strain>
    </source>
</reference>
<keyword evidence="2" id="KW-1185">Reference proteome</keyword>
<protein>
    <submittedName>
        <fullName evidence="1">Uncharacterized protein</fullName>
    </submittedName>
</protein>
<accession>A0ABP7JR34</accession>
<comment type="caution">
    <text evidence="1">The sequence shown here is derived from an EMBL/GenBank/DDBJ whole genome shotgun (WGS) entry which is preliminary data.</text>
</comment>
<dbReference type="EMBL" id="BAABCM010000020">
    <property type="protein sequence ID" value="GAA3852075.1"/>
    <property type="molecule type" value="Genomic_DNA"/>
</dbReference>
<sequence>MTAPEMPEPDYPEQYGMVCRSLVMCREVVYPAAVVEDTPALTFAYLCPNCGTEWTAYFPQEPTDG</sequence>
<evidence type="ECO:0000313" key="2">
    <source>
        <dbReference type="Proteomes" id="UP001501624"/>
    </source>
</evidence>
<dbReference type="Proteomes" id="UP001501624">
    <property type="component" value="Unassembled WGS sequence"/>
</dbReference>
<organism evidence="1 2">
    <name type="scientific">Amycolatopsis tucumanensis</name>
    <dbReference type="NCBI Taxonomy" id="401106"/>
    <lineage>
        <taxon>Bacteria</taxon>
        <taxon>Bacillati</taxon>
        <taxon>Actinomycetota</taxon>
        <taxon>Actinomycetes</taxon>
        <taxon>Pseudonocardiales</taxon>
        <taxon>Pseudonocardiaceae</taxon>
        <taxon>Amycolatopsis</taxon>
    </lineage>
</organism>
<dbReference type="RefSeq" id="WP_237337654.1">
    <property type="nucleotide sequence ID" value="NZ_BAABCM010000020.1"/>
</dbReference>
<evidence type="ECO:0000313" key="1">
    <source>
        <dbReference type="EMBL" id="GAA3852075.1"/>
    </source>
</evidence>
<name>A0ABP7JR34_9PSEU</name>
<proteinExistence type="predicted"/>
<gene>
    <name evidence="1" type="ORF">GCM10022380_82470</name>
</gene>